<evidence type="ECO:0000313" key="2">
    <source>
        <dbReference type="EMBL" id="KAK7882572.1"/>
    </source>
</evidence>
<name>A0AAW0MZL5_9GOBI</name>
<feature type="region of interest" description="Disordered" evidence="1">
    <location>
        <begin position="1"/>
        <end position="21"/>
    </location>
</feature>
<dbReference type="AlphaFoldDB" id="A0AAW0MZL5"/>
<feature type="region of interest" description="Disordered" evidence="1">
    <location>
        <begin position="56"/>
        <end position="82"/>
    </location>
</feature>
<evidence type="ECO:0000256" key="1">
    <source>
        <dbReference type="SAM" id="MobiDB-lite"/>
    </source>
</evidence>
<dbReference type="EMBL" id="JBBPFD010000021">
    <property type="protein sequence ID" value="KAK7882572.1"/>
    <property type="molecule type" value="Genomic_DNA"/>
</dbReference>
<proteinExistence type="predicted"/>
<dbReference type="Proteomes" id="UP001460270">
    <property type="component" value="Unassembled WGS sequence"/>
</dbReference>
<organism evidence="2 3">
    <name type="scientific">Mugilogobius chulae</name>
    <name type="common">yellowstripe goby</name>
    <dbReference type="NCBI Taxonomy" id="88201"/>
    <lineage>
        <taxon>Eukaryota</taxon>
        <taxon>Metazoa</taxon>
        <taxon>Chordata</taxon>
        <taxon>Craniata</taxon>
        <taxon>Vertebrata</taxon>
        <taxon>Euteleostomi</taxon>
        <taxon>Actinopterygii</taxon>
        <taxon>Neopterygii</taxon>
        <taxon>Teleostei</taxon>
        <taxon>Neoteleostei</taxon>
        <taxon>Acanthomorphata</taxon>
        <taxon>Gobiaria</taxon>
        <taxon>Gobiiformes</taxon>
        <taxon>Gobioidei</taxon>
        <taxon>Gobiidae</taxon>
        <taxon>Gobionellinae</taxon>
        <taxon>Mugilogobius</taxon>
    </lineage>
</organism>
<evidence type="ECO:0000313" key="3">
    <source>
        <dbReference type="Proteomes" id="UP001460270"/>
    </source>
</evidence>
<comment type="caution">
    <text evidence="2">The sequence shown here is derived from an EMBL/GenBank/DDBJ whole genome shotgun (WGS) entry which is preliminary data.</text>
</comment>
<gene>
    <name evidence="2" type="ORF">WMY93_028746</name>
</gene>
<accession>A0AAW0MZL5</accession>
<reference evidence="3" key="1">
    <citation type="submission" date="2024-04" db="EMBL/GenBank/DDBJ databases">
        <title>Salinicola lusitanus LLJ914,a marine bacterium isolated from the Okinawa Trough.</title>
        <authorList>
            <person name="Li J."/>
        </authorList>
    </citation>
    <scope>NUCLEOTIDE SEQUENCE [LARGE SCALE GENOMIC DNA]</scope>
</reference>
<protein>
    <submittedName>
        <fullName evidence="2">Uncharacterized protein</fullName>
    </submittedName>
</protein>
<feature type="compositionally biased region" description="Basic and acidic residues" evidence="1">
    <location>
        <begin position="1"/>
        <end position="14"/>
    </location>
</feature>
<keyword evidence="3" id="KW-1185">Reference proteome</keyword>
<sequence length="140" mass="15803">MTSSPLREEEEKAKKNSSHSSVIVHLKLLLNQSLERINRQRLGRLEELRLGDEMKEGGLEMSTKKTAEEGAQMKKQHSDPRWQRAETLLGGRGKQKAEQLAPSALVTLGPEKERVWRIQTNQPTLFTVEHGSICPGPLLK</sequence>